<name>A0ACB8T3U3_9AGAM</name>
<reference evidence="1" key="2">
    <citation type="journal article" date="2022" name="New Phytol.">
        <title>Evolutionary transition to the ectomycorrhizal habit in the genomes of a hyperdiverse lineage of mushroom-forming fungi.</title>
        <authorList>
            <person name="Looney B."/>
            <person name="Miyauchi S."/>
            <person name="Morin E."/>
            <person name="Drula E."/>
            <person name="Courty P.E."/>
            <person name="Kohler A."/>
            <person name="Kuo A."/>
            <person name="LaButti K."/>
            <person name="Pangilinan J."/>
            <person name="Lipzen A."/>
            <person name="Riley R."/>
            <person name="Andreopoulos W."/>
            <person name="He G."/>
            <person name="Johnson J."/>
            <person name="Nolan M."/>
            <person name="Tritt A."/>
            <person name="Barry K.W."/>
            <person name="Grigoriev I.V."/>
            <person name="Nagy L.G."/>
            <person name="Hibbett D."/>
            <person name="Henrissat B."/>
            <person name="Matheny P.B."/>
            <person name="Labbe J."/>
            <person name="Martin F.M."/>
        </authorList>
    </citation>
    <scope>NUCLEOTIDE SEQUENCE</scope>
    <source>
        <strain evidence="1">HHB10654</strain>
    </source>
</reference>
<organism evidence="1 2">
    <name type="scientific">Artomyces pyxidatus</name>
    <dbReference type="NCBI Taxonomy" id="48021"/>
    <lineage>
        <taxon>Eukaryota</taxon>
        <taxon>Fungi</taxon>
        <taxon>Dikarya</taxon>
        <taxon>Basidiomycota</taxon>
        <taxon>Agaricomycotina</taxon>
        <taxon>Agaricomycetes</taxon>
        <taxon>Russulales</taxon>
        <taxon>Auriscalpiaceae</taxon>
        <taxon>Artomyces</taxon>
    </lineage>
</organism>
<sequence>MAQEIEPVTRHEVFFFDDGTLNVRLASFIFRIHRTILVRHSPHLASMLKDHGSSGVVQDLTIPEHLNVTLSDFETLLEYLYHDAPLDSATPFPRLAALVRVTSPSQLDIPSIQERARTHIAALFPGGHTPFAHLHPPEHLEPALELAMHYDLGAETKKALLYSVSTSTNFDPAGSHDPAGAEPHDTSHPSPHPALTPRTLRICHRLLASIIEDFTPVLFTVGAAGHMECTDVLADHWMTAVISPALADGGVGRPLEELARISEKNWSQEGVCDACVIAKRKEWDEVAGGVWESVSKWVVEAEQAEGN</sequence>
<keyword evidence="2" id="KW-1185">Reference proteome</keyword>
<dbReference type="EMBL" id="MU277203">
    <property type="protein sequence ID" value="KAI0063409.1"/>
    <property type="molecule type" value="Genomic_DNA"/>
</dbReference>
<reference evidence="1" key="1">
    <citation type="submission" date="2021-03" db="EMBL/GenBank/DDBJ databases">
        <authorList>
            <consortium name="DOE Joint Genome Institute"/>
            <person name="Ahrendt S."/>
            <person name="Looney B.P."/>
            <person name="Miyauchi S."/>
            <person name="Morin E."/>
            <person name="Drula E."/>
            <person name="Courty P.E."/>
            <person name="Chicoki N."/>
            <person name="Fauchery L."/>
            <person name="Kohler A."/>
            <person name="Kuo A."/>
            <person name="Labutti K."/>
            <person name="Pangilinan J."/>
            <person name="Lipzen A."/>
            <person name="Riley R."/>
            <person name="Andreopoulos W."/>
            <person name="He G."/>
            <person name="Johnson J."/>
            <person name="Barry K.W."/>
            <person name="Grigoriev I.V."/>
            <person name="Nagy L."/>
            <person name="Hibbett D."/>
            <person name="Henrissat B."/>
            <person name="Matheny P.B."/>
            <person name="Labbe J."/>
            <person name="Martin F."/>
        </authorList>
    </citation>
    <scope>NUCLEOTIDE SEQUENCE</scope>
    <source>
        <strain evidence="1">HHB10654</strain>
    </source>
</reference>
<accession>A0ACB8T3U3</accession>
<proteinExistence type="predicted"/>
<comment type="caution">
    <text evidence="1">The sequence shown here is derived from an EMBL/GenBank/DDBJ whole genome shotgun (WGS) entry which is preliminary data.</text>
</comment>
<evidence type="ECO:0000313" key="2">
    <source>
        <dbReference type="Proteomes" id="UP000814140"/>
    </source>
</evidence>
<dbReference type="Proteomes" id="UP000814140">
    <property type="component" value="Unassembled WGS sequence"/>
</dbReference>
<evidence type="ECO:0000313" key="1">
    <source>
        <dbReference type="EMBL" id="KAI0063409.1"/>
    </source>
</evidence>
<gene>
    <name evidence="1" type="ORF">BV25DRAFT_1854453</name>
</gene>
<protein>
    <submittedName>
        <fullName evidence="1">Uncharacterized protein</fullName>
    </submittedName>
</protein>